<evidence type="ECO:0000313" key="1">
    <source>
        <dbReference type="EMBL" id="PMB66426.1"/>
    </source>
</evidence>
<dbReference type="AlphaFoldDB" id="A0A2N6NGT3"/>
<proteinExistence type="predicted"/>
<evidence type="ECO:0000313" key="2">
    <source>
        <dbReference type="Proteomes" id="UP000235728"/>
    </source>
</evidence>
<reference evidence="1 2" key="1">
    <citation type="journal article" date="2016" name="Appl. Microbiol. Biotechnol.">
        <title>Characterization of T-DNA insertion mutants with decreased virulence in the entomopathogenic fungus Beauveria bassiana JEF-007.</title>
        <authorList>
            <person name="Kim S."/>
            <person name="Lee S.J."/>
            <person name="Nai Y.S."/>
            <person name="Yu J.S."/>
            <person name="Lee M.R."/>
            <person name="Yang Y.T."/>
            <person name="Kim J.S."/>
        </authorList>
    </citation>
    <scope>NUCLEOTIDE SEQUENCE [LARGE SCALE GENOMIC DNA]</scope>
    <source>
        <strain evidence="1 2">JEF-007</strain>
    </source>
</reference>
<accession>A0A2N6NGT3</accession>
<organism evidence="1 2">
    <name type="scientific">Beauveria bassiana</name>
    <name type="common">White muscardine disease fungus</name>
    <name type="synonym">Tritirachium shiotae</name>
    <dbReference type="NCBI Taxonomy" id="176275"/>
    <lineage>
        <taxon>Eukaryota</taxon>
        <taxon>Fungi</taxon>
        <taxon>Dikarya</taxon>
        <taxon>Ascomycota</taxon>
        <taxon>Pezizomycotina</taxon>
        <taxon>Sordariomycetes</taxon>
        <taxon>Hypocreomycetidae</taxon>
        <taxon>Hypocreales</taxon>
        <taxon>Cordycipitaceae</taxon>
        <taxon>Beauveria</taxon>
    </lineage>
</organism>
<sequence length="71" mass="8147">MVDVAEKESGQYNNSFSRFASFYENGGTQRARGALLRKLRWQERSVGQRAVSIARRGQESFGSEKYWENAP</sequence>
<protein>
    <submittedName>
        <fullName evidence="1">Uncharacterized protein</fullName>
    </submittedName>
</protein>
<gene>
    <name evidence="1" type="ORF">BM221_007415</name>
</gene>
<comment type="caution">
    <text evidence="1">The sequence shown here is derived from an EMBL/GenBank/DDBJ whole genome shotgun (WGS) entry which is preliminary data.</text>
</comment>
<dbReference type="Proteomes" id="UP000235728">
    <property type="component" value="Unassembled WGS sequence"/>
</dbReference>
<name>A0A2N6NGT3_BEABA</name>
<dbReference type="EMBL" id="MRVG01000008">
    <property type="protein sequence ID" value="PMB66426.1"/>
    <property type="molecule type" value="Genomic_DNA"/>
</dbReference>